<organism evidence="2 3">
    <name type="scientific">Oryza rufipogon</name>
    <name type="common">Brownbeard rice</name>
    <name type="synonym">Asian wild rice</name>
    <dbReference type="NCBI Taxonomy" id="4529"/>
    <lineage>
        <taxon>Eukaryota</taxon>
        <taxon>Viridiplantae</taxon>
        <taxon>Streptophyta</taxon>
        <taxon>Embryophyta</taxon>
        <taxon>Tracheophyta</taxon>
        <taxon>Spermatophyta</taxon>
        <taxon>Magnoliopsida</taxon>
        <taxon>Liliopsida</taxon>
        <taxon>Poales</taxon>
        <taxon>Poaceae</taxon>
        <taxon>BOP clade</taxon>
        <taxon>Oryzoideae</taxon>
        <taxon>Oryzeae</taxon>
        <taxon>Oryzinae</taxon>
        <taxon>Oryza</taxon>
    </lineage>
</organism>
<reference evidence="2" key="2">
    <citation type="submission" date="2015-06" db="UniProtKB">
        <authorList>
            <consortium name="EnsemblPlants"/>
        </authorList>
    </citation>
    <scope>IDENTIFICATION</scope>
</reference>
<proteinExistence type="predicted"/>
<keyword evidence="1" id="KW-1133">Transmembrane helix</keyword>
<accession>A0A0E0QT20</accession>
<dbReference type="AlphaFoldDB" id="A0A0E0QT20"/>
<name>A0A0E0QT20_ORYRU</name>
<evidence type="ECO:0000313" key="3">
    <source>
        <dbReference type="Proteomes" id="UP000008022"/>
    </source>
</evidence>
<evidence type="ECO:0000313" key="2">
    <source>
        <dbReference type="EnsemblPlants" id="ORUFI09G15810.1"/>
    </source>
</evidence>
<keyword evidence="1" id="KW-0472">Membrane</keyword>
<reference evidence="3" key="1">
    <citation type="submission" date="2013-06" db="EMBL/GenBank/DDBJ databases">
        <authorList>
            <person name="Zhao Q."/>
        </authorList>
    </citation>
    <scope>NUCLEOTIDE SEQUENCE</scope>
    <source>
        <strain evidence="3">cv. W1943</strain>
    </source>
</reference>
<dbReference type="Proteomes" id="UP000008022">
    <property type="component" value="Unassembled WGS sequence"/>
</dbReference>
<dbReference type="HOGENOM" id="CLU_1520246_0_0_1"/>
<feature type="transmembrane region" description="Helical" evidence="1">
    <location>
        <begin position="34"/>
        <end position="56"/>
    </location>
</feature>
<evidence type="ECO:0000256" key="1">
    <source>
        <dbReference type="SAM" id="Phobius"/>
    </source>
</evidence>
<keyword evidence="1" id="KW-0812">Transmembrane</keyword>
<dbReference type="EnsemblPlants" id="ORUFI09G15810.1">
    <property type="protein sequence ID" value="ORUFI09G15810.1"/>
    <property type="gene ID" value="ORUFI09G15810"/>
</dbReference>
<dbReference type="OMA" id="DRSNTEF"/>
<sequence>MANVRAAISAGHDRSNTEFILLMMQWRPSAHHKLFPGDTFVLILGPYLAAVLLVALEEHMKFTAISCGFSRISVGLKFENSEMRGRKKVSKEKRKAGSVAPSAFVGEPTRDKNMATLWRVWEGGLSRHKVLKKEGIGGDTVGFDTGWAAKKQPLVLPDLARRVFIKRLTLPLG</sequence>
<dbReference type="Gramene" id="ORUFI09G15810.1">
    <property type="protein sequence ID" value="ORUFI09G15810.1"/>
    <property type="gene ID" value="ORUFI09G15810"/>
</dbReference>
<keyword evidence="3" id="KW-1185">Reference proteome</keyword>
<protein>
    <submittedName>
        <fullName evidence="2">Uncharacterized protein</fullName>
    </submittedName>
</protein>